<dbReference type="AlphaFoldDB" id="A0A261F3G3"/>
<feature type="signal peptide" evidence="1">
    <location>
        <begin position="1"/>
        <end position="29"/>
    </location>
</feature>
<dbReference type="PANTHER" id="PTHR40032">
    <property type="entry name" value="EXPORTED PROTEIN-RELATED"/>
    <property type="match status" value="1"/>
</dbReference>
<protein>
    <submittedName>
        <fullName evidence="3">Putative amidase domain-containing protein</fullName>
    </submittedName>
</protein>
<dbReference type="SUPFAM" id="SSF54001">
    <property type="entry name" value="Cysteine proteinases"/>
    <property type="match status" value="1"/>
</dbReference>
<evidence type="ECO:0000256" key="1">
    <source>
        <dbReference type="SAM" id="SignalP"/>
    </source>
</evidence>
<organism evidence="3 4">
    <name type="scientific">Alloscardovia macacae</name>
    <dbReference type="NCBI Taxonomy" id="1160091"/>
    <lineage>
        <taxon>Bacteria</taxon>
        <taxon>Bacillati</taxon>
        <taxon>Actinomycetota</taxon>
        <taxon>Actinomycetes</taxon>
        <taxon>Bifidobacteriales</taxon>
        <taxon>Bifidobacteriaceae</taxon>
        <taxon>Alloscardovia</taxon>
    </lineage>
</organism>
<evidence type="ECO:0000313" key="3">
    <source>
        <dbReference type="EMBL" id="OZG53667.1"/>
    </source>
</evidence>
<dbReference type="InterPro" id="IPR024301">
    <property type="entry name" value="Amidase_6"/>
</dbReference>
<dbReference type="EMBL" id="MWWT01000008">
    <property type="protein sequence ID" value="OZG53667.1"/>
    <property type="molecule type" value="Genomic_DNA"/>
</dbReference>
<dbReference type="Proteomes" id="UP000243657">
    <property type="component" value="Unassembled WGS sequence"/>
</dbReference>
<sequence length="333" mass="38000">MRKHLFKKGRMTISAVIAILSLSIPYAHAVEPPWSASTQPDESLVSHYVSFGNRTFALLDTYKDPDSVRAYYSDHFETVLSDIARENSLSTLAEDTASLYKDYVRQYDNLSEDAKSSLLNFLDYYENKAENTFISQNLDLIYRDFSDGTITEGQAVDQALLLLPYKEENHNTQPRFPDRNSGINLEAAKSYARTYATTTNGFYGRYKADCTNFASQILRAGGVQMTNHSDERYGWWFKSHGNRSISWINADTFTKYMGSGYQVKDWNAFVVYILPGDFIGYDDGNDGKVDHVAFVYDKSGNSVQIAQHSSDYLKWNGGWPGMSHKAKFYRIRR</sequence>
<gene>
    <name evidence="3" type="ORF">ALMA_1232</name>
</gene>
<dbReference type="Pfam" id="PF12671">
    <property type="entry name" value="Amidase_6"/>
    <property type="match status" value="1"/>
</dbReference>
<dbReference type="PANTHER" id="PTHR40032:SF1">
    <property type="entry name" value="EXPORTED PROTEIN"/>
    <property type="match status" value="1"/>
</dbReference>
<keyword evidence="1" id="KW-0732">Signal</keyword>
<dbReference type="InterPro" id="IPR038765">
    <property type="entry name" value="Papain-like_cys_pep_sf"/>
</dbReference>
<keyword evidence="4" id="KW-1185">Reference proteome</keyword>
<name>A0A261F3G3_9BIFI</name>
<feature type="chain" id="PRO_5012447109" evidence="1">
    <location>
        <begin position="30"/>
        <end position="333"/>
    </location>
</feature>
<proteinExistence type="predicted"/>
<feature type="domain" description="Putative amidase" evidence="2">
    <location>
        <begin position="185"/>
        <end position="322"/>
    </location>
</feature>
<evidence type="ECO:0000259" key="2">
    <source>
        <dbReference type="Pfam" id="PF12671"/>
    </source>
</evidence>
<comment type="caution">
    <text evidence="3">The sequence shown here is derived from an EMBL/GenBank/DDBJ whole genome shotgun (WGS) entry which is preliminary data.</text>
</comment>
<accession>A0A261F3G3</accession>
<reference evidence="3 4" key="1">
    <citation type="journal article" date="2017" name="BMC Genomics">
        <title>Comparative genomic and phylogenomic analyses of the Bifidobacteriaceae family.</title>
        <authorList>
            <person name="Lugli G.A."/>
            <person name="Milani C."/>
            <person name="Turroni F."/>
            <person name="Duranti S."/>
            <person name="Mancabelli L."/>
            <person name="Mangifesta M."/>
            <person name="Ferrario C."/>
            <person name="Modesto M."/>
            <person name="Mattarelli P."/>
            <person name="Jiri K."/>
            <person name="van Sinderen D."/>
            <person name="Ventura M."/>
        </authorList>
    </citation>
    <scope>NUCLEOTIDE SEQUENCE [LARGE SCALE GENOMIC DNA]</scope>
    <source>
        <strain evidence="3 4">DSM 24762</strain>
    </source>
</reference>
<evidence type="ECO:0000313" key="4">
    <source>
        <dbReference type="Proteomes" id="UP000243657"/>
    </source>
</evidence>